<dbReference type="InterPro" id="IPR003439">
    <property type="entry name" value="ABC_transporter-like_ATP-bd"/>
</dbReference>
<dbReference type="Pfam" id="PF00005">
    <property type="entry name" value="ABC_tran"/>
    <property type="match status" value="1"/>
</dbReference>
<keyword evidence="7" id="KW-1185">Reference proteome</keyword>
<sequence>MEVVRLTNVSKRYGRREILSEVDLRVGAGELLALVGANGSGKSTVLKLMVGLSRPTSGTVRRTVRVVSYVPDVFTSHDRLSASAYLRHLGRIRGLSAGAARERSSVLLERLALTGGADTPMRKLSKGNAQKVALAQALLTPPELLVLDEPWAGLDATAHETLRELLTETAHAGAAVAFTEHSTETVRLTATRTCKLHERALHESTPPQNASPESAPFPNTFPNNASPANAFLGRALTEIVLAPGPELDWSGRPEVVEVRRGSSGTTLLVVTGEHDAVLLKALSHGCSVRQVNAR</sequence>
<evidence type="ECO:0000313" key="6">
    <source>
        <dbReference type="EMBL" id="GAA1670318.1"/>
    </source>
</evidence>
<accession>A0ABP4SBB4</accession>
<protein>
    <submittedName>
        <fullName evidence="6">ABC transporter ATP-binding protein</fullName>
    </submittedName>
</protein>
<gene>
    <name evidence="6" type="ORF">GCM10009745_10990</name>
</gene>
<reference evidence="7" key="1">
    <citation type="journal article" date="2019" name="Int. J. Syst. Evol. Microbiol.">
        <title>The Global Catalogue of Microorganisms (GCM) 10K type strain sequencing project: providing services to taxonomists for standard genome sequencing and annotation.</title>
        <authorList>
            <consortium name="The Broad Institute Genomics Platform"/>
            <consortium name="The Broad Institute Genome Sequencing Center for Infectious Disease"/>
            <person name="Wu L."/>
            <person name="Ma J."/>
        </authorList>
    </citation>
    <scope>NUCLEOTIDE SEQUENCE [LARGE SCALE GENOMIC DNA]</scope>
    <source>
        <strain evidence="7">JCM 14307</strain>
    </source>
</reference>
<dbReference type="Gene3D" id="3.40.50.300">
    <property type="entry name" value="P-loop containing nucleotide triphosphate hydrolases"/>
    <property type="match status" value="1"/>
</dbReference>
<dbReference type="PROSITE" id="PS00211">
    <property type="entry name" value="ABC_TRANSPORTER_1"/>
    <property type="match status" value="1"/>
</dbReference>
<dbReference type="PANTHER" id="PTHR42939:SF1">
    <property type="entry name" value="ABC TRANSPORTER ATP-BINDING PROTEIN ALBC-RELATED"/>
    <property type="match status" value="1"/>
</dbReference>
<evidence type="ECO:0000256" key="2">
    <source>
        <dbReference type="ARBA" id="ARBA00022741"/>
    </source>
</evidence>
<dbReference type="SMART" id="SM00382">
    <property type="entry name" value="AAA"/>
    <property type="match status" value="1"/>
</dbReference>
<evidence type="ECO:0000259" key="5">
    <source>
        <dbReference type="PROSITE" id="PS50893"/>
    </source>
</evidence>
<dbReference type="SUPFAM" id="SSF52540">
    <property type="entry name" value="P-loop containing nucleoside triphosphate hydrolases"/>
    <property type="match status" value="1"/>
</dbReference>
<feature type="domain" description="ABC transporter" evidence="5">
    <location>
        <begin position="4"/>
        <end position="223"/>
    </location>
</feature>
<keyword evidence="3 6" id="KW-0067">ATP-binding</keyword>
<dbReference type="InterPro" id="IPR051782">
    <property type="entry name" value="ABC_Transporter_VariousFunc"/>
</dbReference>
<name>A0ABP4SBB4_9ACTN</name>
<dbReference type="InterPro" id="IPR003593">
    <property type="entry name" value="AAA+_ATPase"/>
</dbReference>
<dbReference type="EMBL" id="BAAANF010000003">
    <property type="protein sequence ID" value="GAA1670318.1"/>
    <property type="molecule type" value="Genomic_DNA"/>
</dbReference>
<feature type="region of interest" description="Disordered" evidence="4">
    <location>
        <begin position="200"/>
        <end position="223"/>
    </location>
</feature>
<dbReference type="CDD" id="cd03230">
    <property type="entry name" value="ABC_DR_subfamily_A"/>
    <property type="match status" value="1"/>
</dbReference>
<keyword evidence="1" id="KW-0813">Transport</keyword>
<dbReference type="PANTHER" id="PTHR42939">
    <property type="entry name" value="ABC TRANSPORTER ATP-BINDING PROTEIN ALBC-RELATED"/>
    <property type="match status" value="1"/>
</dbReference>
<evidence type="ECO:0000256" key="1">
    <source>
        <dbReference type="ARBA" id="ARBA00022448"/>
    </source>
</evidence>
<dbReference type="RefSeq" id="WP_344145918.1">
    <property type="nucleotide sequence ID" value="NZ_BAAANF010000003.1"/>
</dbReference>
<dbReference type="InterPro" id="IPR017871">
    <property type="entry name" value="ABC_transporter-like_CS"/>
</dbReference>
<proteinExistence type="predicted"/>
<evidence type="ECO:0000256" key="4">
    <source>
        <dbReference type="SAM" id="MobiDB-lite"/>
    </source>
</evidence>
<evidence type="ECO:0000313" key="7">
    <source>
        <dbReference type="Proteomes" id="UP001500280"/>
    </source>
</evidence>
<dbReference type="PROSITE" id="PS50893">
    <property type="entry name" value="ABC_TRANSPORTER_2"/>
    <property type="match status" value="1"/>
</dbReference>
<dbReference type="Proteomes" id="UP001500280">
    <property type="component" value="Unassembled WGS sequence"/>
</dbReference>
<keyword evidence="2" id="KW-0547">Nucleotide-binding</keyword>
<organism evidence="6 7">
    <name type="scientific">Kribbella yunnanensis</name>
    <dbReference type="NCBI Taxonomy" id="190194"/>
    <lineage>
        <taxon>Bacteria</taxon>
        <taxon>Bacillati</taxon>
        <taxon>Actinomycetota</taxon>
        <taxon>Actinomycetes</taxon>
        <taxon>Propionibacteriales</taxon>
        <taxon>Kribbellaceae</taxon>
        <taxon>Kribbella</taxon>
    </lineage>
</organism>
<dbReference type="InterPro" id="IPR027417">
    <property type="entry name" value="P-loop_NTPase"/>
</dbReference>
<comment type="caution">
    <text evidence="6">The sequence shown here is derived from an EMBL/GenBank/DDBJ whole genome shotgun (WGS) entry which is preliminary data.</text>
</comment>
<evidence type="ECO:0000256" key="3">
    <source>
        <dbReference type="ARBA" id="ARBA00022840"/>
    </source>
</evidence>
<dbReference type="GO" id="GO:0005524">
    <property type="term" value="F:ATP binding"/>
    <property type="evidence" value="ECO:0007669"/>
    <property type="project" value="UniProtKB-KW"/>
</dbReference>